<dbReference type="PANTHER" id="PTHR22093">
    <property type="entry name" value="LEUKOCYTE RECEPTOR CLUSTER LRC MEMBER 1"/>
    <property type="match status" value="1"/>
</dbReference>
<dbReference type="InterPro" id="IPR039875">
    <property type="entry name" value="LENG1-like"/>
</dbReference>
<evidence type="ECO:0000259" key="2">
    <source>
        <dbReference type="SMART" id="SM01083"/>
    </source>
</evidence>
<evidence type="ECO:0000313" key="3">
    <source>
        <dbReference type="EMBL" id="KAJ9582186.1"/>
    </source>
</evidence>
<dbReference type="EMBL" id="JASPKZ010007819">
    <property type="protein sequence ID" value="KAJ9582186.1"/>
    <property type="molecule type" value="Genomic_DNA"/>
</dbReference>
<dbReference type="SMART" id="SM01083">
    <property type="entry name" value="Cir_N"/>
    <property type="match status" value="1"/>
</dbReference>
<dbReference type="PANTHER" id="PTHR22093:SF0">
    <property type="entry name" value="LEUKOCYTE RECEPTOR CLUSTER MEMBER 1"/>
    <property type="match status" value="1"/>
</dbReference>
<feature type="domain" description="CBF1-interacting co-repressor CIR N-terminal" evidence="2">
    <location>
        <begin position="8"/>
        <end position="44"/>
    </location>
</feature>
<protein>
    <recommendedName>
        <fullName evidence="2">CBF1-interacting co-repressor CIR N-terminal domain-containing protein</fullName>
    </recommendedName>
</protein>
<evidence type="ECO:0000313" key="4">
    <source>
        <dbReference type="Proteomes" id="UP001233999"/>
    </source>
</evidence>
<gene>
    <name evidence="3" type="ORF">L9F63_003473</name>
</gene>
<dbReference type="Proteomes" id="UP001233999">
    <property type="component" value="Unassembled WGS sequence"/>
</dbReference>
<comment type="caution">
    <text evidence="3">The sequence shown here is derived from an EMBL/GenBank/DDBJ whole genome shotgun (WGS) entry which is preliminary data.</text>
</comment>
<organism evidence="3 4">
    <name type="scientific">Diploptera punctata</name>
    <name type="common">Pacific beetle cockroach</name>
    <dbReference type="NCBI Taxonomy" id="6984"/>
    <lineage>
        <taxon>Eukaryota</taxon>
        <taxon>Metazoa</taxon>
        <taxon>Ecdysozoa</taxon>
        <taxon>Arthropoda</taxon>
        <taxon>Hexapoda</taxon>
        <taxon>Insecta</taxon>
        <taxon>Pterygota</taxon>
        <taxon>Neoptera</taxon>
        <taxon>Polyneoptera</taxon>
        <taxon>Dictyoptera</taxon>
        <taxon>Blattodea</taxon>
        <taxon>Blaberoidea</taxon>
        <taxon>Blaberidae</taxon>
        <taxon>Diplopterinae</taxon>
        <taxon>Diploptera</taxon>
    </lineage>
</organism>
<evidence type="ECO:0000256" key="1">
    <source>
        <dbReference type="SAM" id="MobiDB-lite"/>
    </source>
</evidence>
<feature type="region of interest" description="Disordered" evidence="1">
    <location>
        <begin position="181"/>
        <end position="228"/>
    </location>
</feature>
<name>A0AAD7ZKP8_DIPPU</name>
<sequence length="286" mass="33243">MNILPKKSWHVRTKENIARVRRDEAKAAEEEKEREKRAQIAEGEARNTLLREKARQRVGEVVVKSTKKEEPQQQKHINFFEDLEEGKIVSNATNADHELEKKEEREKYEKQIGYLTYLGQDTVESTGRISWRTFSPHKEHAIVSHEHPIVISLFVPERGLSVDDTESRKILLGDPLKDIRRYLGSKEPQSESKNKKIDYEKERKRKKGGSDNSEDGGEMDRAASAVKLENLRVERLKREEAERKRAEAVLAKLRGDPVPEEKKSEPIITQRYHSQFNPHLARQNKP</sequence>
<feature type="compositionally biased region" description="Basic and acidic residues" evidence="1">
    <location>
        <begin position="188"/>
        <end position="202"/>
    </location>
</feature>
<feature type="compositionally biased region" description="Basic and acidic residues" evidence="1">
    <location>
        <begin position="256"/>
        <end position="265"/>
    </location>
</feature>
<dbReference type="Pfam" id="PF10197">
    <property type="entry name" value="Cir_N"/>
    <property type="match status" value="1"/>
</dbReference>
<reference evidence="3" key="2">
    <citation type="submission" date="2023-05" db="EMBL/GenBank/DDBJ databases">
        <authorList>
            <person name="Fouks B."/>
        </authorList>
    </citation>
    <scope>NUCLEOTIDE SEQUENCE</scope>
    <source>
        <strain evidence="3">Stay&amp;Tobe</strain>
        <tissue evidence="3">Testes</tissue>
    </source>
</reference>
<dbReference type="AlphaFoldDB" id="A0AAD7ZKP8"/>
<feature type="region of interest" description="Disordered" evidence="1">
    <location>
        <begin position="256"/>
        <end position="286"/>
    </location>
</feature>
<dbReference type="InterPro" id="IPR019339">
    <property type="entry name" value="CIR_N_dom"/>
</dbReference>
<accession>A0AAD7ZKP8</accession>
<reference evidence="3" key="1">
    <citation type="journal article" date="2023" name="IScience">
        <title>Live-bearing cockroach genome reveals convergent evolutionary mechanisms linked to viviparity in insects and beyond.</title>
        <authorList>
            <person name="Fouks B."/>
            <person name="Harrison M.C."/>
            <person name="Mikhailova A.A."/>
            <person name="Marchal E."/>
            <person name="English S."/>
            <person name="Carruthers M."/>
            <person name="Jennings E.C."/>
            <person name="Chiamaka E.L."/>
            <person name="Frigard R.A."/>
            <person name="Pippel M."/>
            <person name="Attardo G.M."/>
            <person name="Benoit J.B."/>
            <person name="Bornberg-Bauer E."/>
            <person name="Tobe S.S."/>
        </authorList>
    </citation>
    <scope>NUCLEOTIDE SEQUENCE</scope>
    <source>
        <strain evidence="3">Stay&amp;Tobe</strain>
    </source>
</reference>
<proteinExistence type="predicted"/>
<keyword evidence="4" id="KW-1185">Reference proteome</keyword>